<comment type="caution">
    <text evidence="2">The sequence shown here is derived from an EMBL/GenBank/DDBJ whole genome shotgun (WGS) entry which is preliminary data.</text>
</comment>
<feature type="region of interest" description="Disordered" evidence="1">
    <location>
        <begin position="39"/>
        <end position="89"/>
    </location>
</feature>
<feature type="compositionally biased region" description="Low complexity" evidence="1">
    <location>
        <begin position="66"/>
        <end position="79"/>
    </location>
</feature>
<name>A0ABV5G0V4_9MICC</name>
<dbReference type="EMBL" id="JBHMFI010000001">
    <property type="protein sequence ID" value="MFB9072563.1"/>
    <property type="molecule type" value="Genomic_DNA"/>
</dbReference>
<reference evidence="2 3" key="1">
    <citation type="submission" date="2024-09" db="EMBL/GenBank/DDBJ databases">
        <authorList>
            <person name="Sun Q."/>
            <person name="Mori K."/>
        </authorList>
    </citation>
    <scope>NUCLEOTIDE SEQUENCE [LARGE SCALE GENOMIC DNA]</scope>
    <source>
        <strain evidence="2 3">CCM 7609</strain>
    </source>
</reference>
<accession>A0ABV5G0V4</accession>
<dbReference type="Proteomes" id="UP001589575">
    <property type="component" value="Unassembled WGS sequence"/>
</dbReference>
<proteinExistence type="predicted"/>
<evidence type="ECO:0000313" key="3">
    <source>
        <dbReference type="Proteomes" id="UP001589575"/>
    </source>
</evidence>
<protein>
    <submittedName>
        <fullName evidence="2">Uncharacterized protein</fullName>
    </submittedName>
</protein>
<gene>
    <name evidence="2" type="ORF">ACFFX0_15700</name>
</gene>
<sequence length="89" mass="9208">MAASSIHRMTVPPWTFSPGYTSRVWATNLMITDSLVSSPAGGGASIMASSTSRRTVPRSLARRSRSSSSGVSGSQGRTGMELPCASTAT</sequence>
<keyword evidence="3" id="KW-1185">Reference proteome</keyword>
<organism evidence="2 3">
    <name type="scientific">Citricoccus parietis</name>
    <dbReference type="NCBI Taxonomy" id="592307"/>
    <lineage>
        <taxon>Bacteria</taxon>
        <taxon>Bacillati</taxon>
        <taxon>Actinomycetota</taxon>
        <taxon>Actinomycetes</taxon>
        <taxon>Micrococcales</taxon>
        <taxon>Micrococcaceae</taxon>
        <taxon>Citricoccus</taxon>
    </lineage>
</organism>
<evidence type="ECO:0000256" key="1">
    <source>
        <dbReference type="SAM" id="MobiDB-lite"/>
    </source>
</evidence>
<evidence type="ECO:0000313" key="2">
    <source>
        <dbReference type="EMBL" id="MFB9072563.1"/>
    </source>
</evidence>